<protein>
    <submittedName>
        <fullName evidence="2">Uncharacterized protein</fullName>
    </submittedName>
</protein>
<gene>
    <name evidence="2" type="ORF">KAF25_000046</name>
</gene>
<dbReference type="Proteomes" id="UP000782241">
    <property type="component" value="Unassembled WGS sequence"/>
</dbReference>
<proteinExistence type="predicted"/>
<feature type="compositionally biased region" description="Basic and acidic residues" evidence="1">
    <location>
        <begin position="60"/>
        <end position="91"/>
    </location>
</feature>
<comment type="caution">
    <text evidence="2">The sequence shown here is derived from an EMBL/GenBank/DDBJ whole genome shotgun (WGS) entry which is preliminary data.</text>
</comment>
<dbReference type="AlphaFoldDB" id="A0A9P7KNQ5"/>
<keyword evidence="3" id="KW-1185">Reference proteome</keyword>
<accession>A0A9P7KNQ5</accession>
<evidence type="ECO:0000313" key="2">
    <source>
        <dbReference type="EMBL" id="KAG5656459.1"/>
    </source>
</evidence>
<organism evidence="2 3">
    <name type="scientific">Fusarium avenaceum</name>
    <dbReference type="NCBI Taxonomy" id="40199"/>
    <lineage>
        <taxon>Eukaryota</taxon>
        <taxon>Fungi</taxon>
        <taxon>Dikarya</taxon>
        <taxon>Ascomycota</taxon>
        <taxon>Pezizomycotina</taxon>
        <taxon>Sordariomycetes</taxon>
        <taxon>Hypocreomycetidae</taxon>
        <taxon>Hypocreales</taxon>
        <taxon>Nectriaceae</taxon>
        <taxon>Fusarium</taxon>
        <taxon>Fusarium tricinctum species complex</taxon>
    </lineage>
</organism>
<reference evidence="2" key="1">
    <citation type="submission" date="2021-04" db="EMBL/GenBank/DDBJ databases">
        <title>Draft genome of Fusarium avenaceum strain F156N33, isolated from an atmospheric sample in Virginia.</title>
        <authorList>
            <person name="Yang S."/>
            <person name="Vinatzer B.A."/>
            <person name="Coleman J."/>
        </authorList>
    </citation>
    <scope>NUCLEOTIDE SEQUENCE</scope>
    <source>
        <strain evidence="2">F156N33</strain>
    </source>
</reference>
<feature type="region of interest" description="Disordered" evidence="1">
    <location>
        <begin position="1"/>
        <end position="91"/>
    </location>
</feature>
<name>A0A9P7KNQ5_9HYPO</name>
<sequence length="91" mass="9944">MTNSSGAYSTKCVYSASTSKGSESRPLSPHPERPAGAIDGDKGASFSHFHHSKAPYPPPSKEDPLAKELEAEWEKSEQLSHRLEHKVPKTN</sequence>
<evidence type="ECO:0000256" key="1">
    <source>
        <dbReference type="SAM" id="MobiDB-lite"/>
    </source>
</evidence>
<dbReference type="EMBL" id="JAGPUO010000021">
    <property type="protein sequence ID" value="KAG5656459.1"/>
    <property type="molecule type" value="Genomic_DNA"/>
</dbReference>
<evidence type="ECO:0000313" key="3">
    <source>
        <dbReference type="Proteomes" id="UP000782241"/>
    </source>
</evidence>